<evidence type="ECO:0000313" key="2">
    <source>
        <dbReference type="EMBL" id="SDI69485.1"/>
    </source>
</evidence>
<feature type="domain" description="Transposase InsH N-terminal" evidence="1">
    <location>
        <begin position="15"/>
        <end position="81"/>
    </location>
</feature>
<organism evidence="2 3">
    <name type="scientific">Pseudomonas panipatensis</name>
    <dbReference type="NCBI Taxonomy" id="428992"/>
    <lineage>
        <taxon>Bacteria</taxon>
        <taxon>Pseudomonadati</taxon>
        <taxon>Pseudomonadota</taxon>
        <taxon>Gammaproteobacteria</taxon>
        <taxon>Pseudomonadales</taxon>
        <taxon>Pseudomonadaceae</taxon>
        <taxon>Pseudomonas</taxon>
    </lineage>
</organism>
<reference evidence="3" key="1">
    <citation type="submission" date="2016-10" db="EMBL/GenBank/DDBJ databases">
        <authorList>
            <person name="Varghese N."/>
            <person name="Submissions S."/>
        </authorList>
    </citation>
    <scope>NUCLEOTIDE SEQUENCE [LARGE SCALE GENOMIC DNA]</scope>
    <source>
        <strain evidence="3">CCM 7469</strain>
    </source>
</reference>
<name>A0A1G8MNU8_9PSED</name>
<dbReference type="InterPro" id="IPR008490">
    <property type="entry name" value="Transposase_InsH_N"/>
</dbReference>
<keyword evidence="3" id="KW-1185">Reference proteome</keyword>
<protein>
    <submittedName>
        <fullName evidence="2">Transposase</fullName>
    </submittedName>
</protein>
<dbReference type="Proteomes" id="UP000199636">
    <property type="component" value="Unassembled WGS sequence"/>
</dbReference>
<dbReference type="Pfam" id="PF05598">
    <property type="entry name" value="DUF772"/>
    <property type="match status" value="1"/>
</dbReference>
<proteinExistence type="predicted"/>
<dbReference type="AlphaFoldDB" id="A0A1G8MNU8"/>
<dbReference type="PANTHER" id="PTHR33408">
    <property type="entry name" value="TRANSPOSASE"/>
    <property type="match status" value="1"/>
</dbReference>
<dbReference type="PANTHER" id="PTHR33408:SF2">
    <property type="entry name" value="TRANSPOSASE DDE DOMAIN-CONTAINING PROTEIN"/>
    <property type="match status" value="1"/>
</dbReference>
<dbReference type="STRING" id="428992.SAMN05216272_11641"/>
<gene>
    <name evidence="2" type="ORF">SAMN05216272_11641</name>
</gene>
<evidence type="ECO:0000313" key="3">
    <source>
        <dbReference type="Proteomes" id="UP000199636"/>
    </source>
</evidence>
<sequence>MADVLVDELNLGRLDFNGVVQAETGRPAYHPCVLLKIYIYGYLNRIQSSRRREREAQRNLELMWLTVRLTPDFKTIANFRKAIRGVLVLCQQLSLLAEALVAIDGSKFKAVNNRDRNFTSAKLQRRMEEIESNIGRYFSVLETADRQEQTASSSGRMPDTACPYLDCAGPPRATSNVALACRRRVCSAWPRSRALSAAVCALITSR</sequence>
<evidence type="ECO:0000259" key="1">
    <source>
        <dbReference type="Pfam" id="PF05598"/>
    </source>
</evidence>
<dbReference type="EMBL" id="FNDS01000016">
    <property type="protein sequence ID" value="SDI69485.1"/>
    <property type="molecule type" value="Genomic_DNA"/>
</dbReference>
<accession>A0A1G8MNU8</accession>